<feature type="compositionally biased region" description="Basic and acidic residues" evidence="1">
    <location>
        <begin position="54"/>
        <end position="65"/>
    </location>
</feature>
<gene>
    <name evidence="2" type="ORF">OS493_024436</name>
</gene>
<protein>
    <submittedName>
        <fullName evidence="2">Uncharacterized protein</fullName>
    </submittedName>
</protein>
<sequence length="139" mass="15725">MQNMCSGEDLSNKEGLSSAQKRPRDLVQDTQENVLNKEGSLYPGQKRLKVSPSEPDKENGRDKEFGLTSKVKTGSPSLKELRELAYDIGPKNTEREFKTSTFKQKDFSGEGSKKYTVNRTPNMELVKKQTPKETIDTHK</sequence>
<dbReference type="AlphaFoldDB" id="A0A9X0CDW1"/>
<evidence type="ECO:0000256" key="1">
    <source>
        <dbReference type="SAM" id="MobiDB-lite"/>
    </source>
</evidence>
<feature type="region of interest" description="Disordered" evidence="1">
    <location>
        <begin position="1"/>
        <end position="76"/>
    </location>
</feature>
<keyword evidence="3" id="KW-1185">Reference proteome</keyword>
<proteinExistence type="predicted"/>
<dbReference type="EMBL" id="MU827796">
    <property type="protein sequence ID" value="KAJ7328521.1"/>
    <property type="molecule type" value="Genomic_DNA"/>
</dbReference>
<accession>A0A9X0CDW1</accession>
<organism evidence="2 3">
    <name type="scientific">Desmophyllum pertusum</name>
    <dbReference type="NCBI Taxonomy" id="174260"/>
    <lineage>
        <taxon>Eukaryota</taxon>
        <taxon>Metazoa</taxon>
        <taxon>Cnidaria</taxon>
        <taxon>Anthozoa</taxon>
        <taxon>Hexacorallia</taxon>
        <taxon>Scleractinia</taxon>
        <taxon>Caryophylliina</taxon>
        <taxon>Caryophylliidae</taxon>
        <taxon>Desmophyllum</taxon>
    </lineage>
</organism>
<feature type="region of interest" description="Disordered" evidence="1">
    <location>
        <begin position="99"/>
        <end position="139"/>
    </location>
</feature>
<name>A0A9X0CDW1_9CNID</name>
<dbReference type="Proteomes" id="UP001163046">
    <property type="component" value="Unassembled WGS sequence"/>
</dbReference>
<evidence type="ECO:0000313" key="2">
    <source>
        <dbReference type="EMBL" id="KAJ7328521.1"/>
    </source>
</evidence>
<feature type="compositionally biased region" description="Basic and acidic residues" evidence="1">
    <location>
        <begin position="125"/>
        <end position="139"/>
    </location>
</feature>
<comment type="caution">
    <text evidence="2">The sequence shown here is derived from an EMBL/GenBank/DDBJ whole genome shotgun (WGS) entry which is preliminary data.</text>
</comment>
<evidence type="ECO:0000313" key="3">
    <source>
        <dbReference type="Proteomes" id="UP001163046"/>
    </source>
</evidence>
<feature type="compositionally biased region" description="Basic and acidic residues" evidence="1">
    <location>
        <begin position="99"/>
        <end position="113"/>
    </location>
</feature>
<reference evidence="2" key="1">
    <citation type="submission" date="2023-01" db="EMBL/GenBank/DDBJ databases">
        <title>Genome assembly of the deep-sea coral Lophelia pertusa.</title>
        <authorList>
            <person name="Herrera S."/>
            <person name="Cordes E."/>
        </authorList>
    </citation>
    <scope>NUCLEOTIDE SEQUENCE</scope>
    <source>
        <strain evidence="2">USNM1676648</strain>
        <tissue evidence="2">Polyp</tissue>
    </source>
</reference>